<keyword evidence="4" id="KW-1185">Reference proteome</keyword>
<evidence type="ECO:0000256" key="1">
    <source>
        <dbReference type="SAM" id="MobiDB-lite"/>
    </source>
</evidence>
<reference evidence="3 4" key="1">
    <citation type="submission" date="2018-04" db="EMBL/GenBank/DDBJ databases">
        <title>Genomic Encyclopedia of Type Strains, Phase III (KMG-III): the genomes of soil and plant-associated and newly described type strains.</title>
        <authorList>
            <person name="Whitman W."/>
        </authorList>
    </citation>
    <scope>NUCLEOTIDE SEQUENCE [LARGE SCALE GENOMIC DNA]</scope>
    <source>
        <strain evidence="3 4">NW12</strain>
    </source>
</reference>
<gene>
    <name evidence="3" type="ORF">C8J24_2126</name>
</gene>
<dbReference type="RefSeq" id="WP_146163675.1">
    <property type="nucleotide sequence ID" value="NZ_PZZN01000002.1"/>
</dbReference>
<evidence type="ECO:0000313" key="3">
    <source>
        <dbReference type="EMBL" id="PTM45893.1"/>
    </source>
</evidence>
<proteinExistence type="predicted"/>
<comment type="caution">
    <text evidence="3">The sequence shown here is derived from an EMBL/GenBank/DDBJ whole genome shotgun (WGS) entry which is preliminary data.</text>
</comment>
<keyword evidence="2" id="KW-0812">Transmembrane</keyword>
<keyword evidence="2" id="KW-1133">Transmembrane helix</keyword>
<sequence length="155" mass="16468">MAAIGLTFLACWLLMLAAPRIPLSRSLRVLLVEAPVRRAARLTRADVAVGLVLIAAACVMMFADDGDRVRVAMMGAPDIAIWLTSFEVSAYLDVAIGLIGGVSSLRIRGLPARLAAVLRRGRPVGANRRAIRVRKPDAPSGANDDDNRRGVSLAA</sequence>
<name>A0A2T4YQV6_9SPHN</name>
<organism evidence="3 4">
    <name type="scientific">Sphingomonas aerolata</name>
    <dbReference type="NCBI Taxonomy" id="185951"/>
    <lineage>
        <taxon>Bacteria</taxon>
        <taxon>Pseudomonadati</taxon>
        <taxon>Pseudomonadota</taxon>
        <taxon>Alphaproteobacteria</taxon>
        <taxon>Sphingomonadales</taxon>
        <taxon>Sphingomonadaceae</taxon>
        <taxon>Sphingomonas</taxon>
    </lineage>
</organism>
<feature type="transmembrane region" description="Helical" evidence="2">
    <location>
        <begin position="42"/>
        <end position="63"/>
    </location>
</feature>
<dbReference type="AlphaFoldDB" id="A0A2T4YQV6"/>
<evidence type="ECO:0000313" key="4">
    <source>
        <dbReference type="Proteomes" id="UP000240996"/>
    </source>
</evidence>
<evidence type="ECO:0000256" key="2">
    <source>
        <dbReference type="SAM" id="Phobius"/>
    </source>
</evidence>
<protein>
    <submittedName>
        <fullName evidence="3">Uncharacterized protein</fullName>
    </submittedName>
</protein>
<dbReference type="Proteomes" id="UP000240996">
    <property type="component" value="Unassembled WGS sequence"/>
</dbReference>
<keyword evidence="2" id="KW-0472">Membrane</keyword>
<accession>A0A2T4YQV6</accession>
<feature type="region of interest" description="Disordered" evidence="1">
    <location>
        <begin position="129"/>
        <end position="155"/>
    </location>
</feature>
<dbReference type="EMBL" id="PZZN01000002">
    <property type="protein sequence ID" value="PTM45893.1"/>
    <property type="molecule type" value="Genomic_DNA"/>
</dbReference>